<reference evidence="13" key="1">
    <citation type="journal article" date="2020" name="Stud. Mycol.">
        <title>101 Dothideomycetes genomes: a test case for predicting lifestyles and emergence of pathogens.</title>
        <authorList>
            <person name="Haridas S."/>
            <person name="Albert R."/>
            <person name="Binder M."/>
            <person name="Bloem J."/>
            <person name="Labutti K."/>
            <person name="Salamov A."/>
            <person name="Andreopoulos B."/>
            <person name="Baker S."/>
            <person name="Barry K."/>
            <person name="Bills G."/>
            <person name="Bluhm B."/>
            <person name="Cannon C."/>
            <person name="Castanera R."/>
            <person name="Culley D."/>
            <person name="Daum C."/>
            <person name="Ezra D."/>
            <person name="Gonzalez J."/>
            <person name="Henrissat B."/>
            <person name="Kuo A."/>
            <person name="Liang C."/>
            <person name="Lipzen A."/>
            <person name="Lutzoni F."/>
            <person name="Magnuson J."/>
            <person name="Mondo S."/>
            <person name="Nolan M."/>
            <person name="Ohm R."/>
            <person name="Pangilinan J."/>
            <person name="Park H.-J."/>
            <person name="Ramirez L."/>
            <person name="Alfaro M."/>
            <person name="Sun H."/>
            <person name="Tritt A."/>
            <person name="Yoshinaga Y."/>
            <person name="Zwiers L.-H."/>
            <person name="Turgeon B."/>
            <person name="Goodwin S."/>
            <person name="Spatafora J."/>
            <person name="Crous P."/>
            <person name="Grigoriev I."/>
        </authorList>
    </citation>
    <scope>NUCLEOTIDE SEQUENCE</scope>
    <source>
        <strain evidence="13">CBS 473.64</strain>
    </source>
</reference>
<feature type="transmembrane region" description="Helical" evidence="11">
    <location>
        <begin position="259"/>
        <end position="278"/>
    </location>
</feature>
<proteinExistence type="inferred from homology"/>
<evidence type="ECO:0000256" key="8">
    <source>
        <dbReference type="ARBA" id="ARBA00023065"/>
    </source>
</evidence>
<evidence type="ECO:0000256" key="11">
    <source>
        <dbReference type="SAM" id="Phobius"/>
    </source>
</evidence>
<keyword evidence="4 11" id="KW-0812">Transmembrane</keyword>
<dbReference type="PANTHER" id="PTHR32361">
    <property type="entry name" value="FERRIC/CUPRIC REDUCTASE TRANSMEMBRANE COMPONENT"/>
    <property type="match status" value="1"/>
</dbReference>
<evidence type="ECO:0000256" key="2">
    <source>
        <dbReference type="ARBA" id="ARBA00006278"/>
    </source>
</evidence>
<dbReference type="SFLD" id="SFLDG01168">
    <property type="entry name" value="Ferric_reductase_subgroup_(FRE"/>
    <property type="match status" value="1"/>
</dbReference>
<dbReference type="SUPFAM" id="SSF52343">
    <property type="entry name" value="Ferredoxin reductase-like, C-terminal NADP-linked domain"/>
    <property type="match status" value="1"/>
</dbReference>
<keyword evidence="9 11" id="KW-0472">Membrane</keyword>
<dbReference type="GO" id="GO:0005886">
    <property type="term" value="C:plasma membrane"/>
    <property type="evidence" value="ECO:0007669"/>
    <property type="project" value="TreeGrafter"/>
</dbReference>
<dbReference type="CDD" id="cd06186">
    <property type="entry name" value="NOX_Duox_like_FAD_NADP"/>
    <property type="match status" value="1"/>
</dbReference>
<sequence length="636" mass="71270">MDPVLSPWLQDALLSALAIPRPENPEPIQAADKGDILPNDPGKDPRFRKLVEAILFGRRLIPTYNVALLGVLFTFTVWHWGEKIALRRRKRDGFMKTGGDERVEEGWSSSSSTIEGSSTPPDVSGKMNDGADETSPLLAPNAKTKTTTRQRLGIWKPYYLLKSWLQYQPRPIPVINKTLPTNAVSLFVLAYIGLNVFYNFYNMPMEMQYVFVFADRCGLLFSANLPILYLLAAKSQPIKLMTGYSYESLNIFHRRAGELMCFEALLHFLGMFFVWYGLLRRLGFTLARFIFNRVVLLGIGAFISYQAIYFTSLGSFRQRMYEIFLATHIILQVAGLVFLWFHYQTSRPYVGISLAIFLIDRLVFRLWLKSTSHPATLTVLEDDETLLVSANWNTSTSKSALVPTNMKNGWNPNDHVFISVPALSRKHSLQTHPFTIFSAAPTPATDDGGNHAWFTLLIRAQAKSGFTRTLLDHARTHPQTQIRLDGPYGSPHALDILTSSSTAIIVAGGSGIAVAYPLLYTLLRPSSNDLESAVSRRSTKKVKLMWIVHSSSHREWVPEEKMRELQDWGLEVFVPEPTEVAGRPAVASTVEGWAVGARTGVVVSGPDGLVRDVRNMCALLVGRGEDVVVQVEKFGW</sequence>
<keyword evidence="14" id="KW-1185">Reference proteome</keyword>
<dbReference type="InterPro" id="IPR013121">
    <property type="entry name" value="Fe_red_NAD-bd_6"/>
</dbReference>
<dbReference type="Pfam" id="PF08030">
    <property type="entry name" value="NAD_binding_6"/>
    <property type="match status" value="1"/>
</dbReference>
<dbReference type="EMBL" id="MU006778">
    <property type="protein sequence ID" value="KAF2644909.1"/>
    <property type="molecule type" value="Genomic_DNA"/>
</dbReference>
<keyword evidence="6 11" id="KW-1133">Transmembrane helix</keyword>
<feature type="transmembrane region" description="Helical" evidence="11">
    <location>
        <begin position="61"/>
        <end position="81"/>
    </location>
</feature>
<dbReference type="InterPro" id="IPR051410">
    <property type="entry name" value="Ferric/Cupric_Reductase"/>
</dbReference>
<evidence type="ECO:0000256" key="3">
    <source>
        <dbReference type="ARBA" id="ARBA00022448"/>
    </source>
</evidence>
<feature type="transmembrane region" description="Helical" evidence="11">
    <location>
        <begin position="290"/>
        <end position="311"/>
    </location>
</feature>
<evidence type="ECO:0000259" key="12">
    <source>
        <dbReference type="PROSITE" id="PS51384"/>
    </source>
</evidence>
<evidence type="ECO:0000313" key="14">
    <source>
        <dbReference type="Proteomes" id="UP000799753"/>
    </source>
</evidence>
<evidence type="ECO:0000256" key="4">
    <source>
        <dbReference type="ARBA" id="ARBA00022692"/>
    </source>
</evidence>
<evidence type="ECO:0000313" key="13">
    <source>
        <dbReference type="EMBL" id="KAF2644909.1"/>
    </source>
</evidence>
<dbReference type="GO" id="GO:0006879">
    <property type="term" value="P:intracellular iron ion homeostasis"/>
    <property type="evidence" value="ECO:0007669"/>
    <property type="project" value="TreeGrafter"/>
</dbReference>
<feature type="transmembrane region" description="Helical" evidence="11">
    <location>
        <begin position="323"/>
        <end position="343"/>
    </location>
</feature>
<dbReference type="PANTHER" id="PTHR32361:SF28">
    <property type="entry name" value="FRP1P"/>
    <property type="match status" value="1"/>
</dbReference>
<dbReference type="OrthoDB" id="17725at2759"/>
<evidence type="ECO:0000256" key="10">
    <source>
        <dbReference type="SAM" id="MobiDB-lite"/>
    </source>
</evidence>
<gene>
    <name evidence="13" type="ORF">P280DRAFT_183297</name>
</gene>
<dbReference type="GO" id="GO:0000293">
    <property type="term" value="F:ferric-chelate reductase activity"/>
    <property type="evidence" value="ECO:0007669"/>
    <property type="project" value="UniProtKB-ARBA"/>
</dbReference>
<dbReference type="PROSITE" id="PS51384">
    <property type="entry name" value="FAD_FR"/>
    <property type="match status" value="1"/>
</dbReference>
<feature type="region of interest" description="Disordered" evidence="10">
    <location>
        <begin position="97"/>
        <end position="144"/>
    </location>
</feature>
<organism evidence="13 14">
    <name type="scientific">Massarina eburnea CBS 473.64</name>
    <dbReference type="NCBI Taxonomy" id="1395130"/>
    <lineage>
        <taxon>Eukaryota</taxon>
        <taxon>Fungi</taxon>
        <taxon>Dikarya</taxon>
        <taxon>Ascomycota</taxon>
        <taxon>Pezizomycotina</taxon>
        <taxon>Dothideomycetes</taxon>
        <taxon>Pleosporomycetidae</taxon>
        <taxon>Pleosporales</taxon>
        <taxon>Massarineae</taxon>
        <taxon>Massarinaceae</taxon>
        <taxon>Massarina</taxon>
    </lineage>
</organism>
<evidence type="ECO:0000256" key="9">
    <source>
        <dbReference type="ARBA" id="ARBA00023136"/>
    </source>
</evidence>
<evidence type="ECO:0000256" key="5">
    <source>
        <dbReference type="ARBA" id="ARBA00022982"/>
    </source>
</evidence>
<evidence type="ECO:0000256" key="1">
    <source>
        <dbReference type="ARBA" id="ARBA00004141"/>
    </source>
</evidence>
<dbReference type="SFLD" id="SFLDS00052">
    <property type="entry name" value="Ferric_Reductase_Domain"/>
    <property type="match status" value="1"/>
</dbReference>
<dbReference type="Gene3D" id="3.40.50.80">
    <property type="entry name" value="Nucleotide-binding domain of ferredoxin-NADP reductase (FNR) module"/>
    <property type="match status" value="1"/>
</dbReference>
<feature type="domain" description="FAD-binding FR-type" evidence="12">
    <location>
        <begin position="346"/>
        <end position="494"/>
    </location>
</feature>
<keyword evidence="8" id="KW-0406">Ion transport</keyword>
<dbReference type="InterPro" id="IPR013130">
    <property type="entry name" value="Fe3_Rdtase_TM_dom"/>
</dbReference>
<dbReference type="GO" id="GO:0015677">
    <property type="term" value="P:copper ion import"/>
    <property type="evidence" value="ECO:0007669"/>
    <property type="project" value="TreeGrafter"/>
</dbReference>
<dbReference type="Pfam" id="PF01794">
    <property type="entry name" value="Ferric_reduct"/>
    <property type="match status" value="1"/>
</dbReference>
<feature type="transmembrane region" description="Helical" evidence="11">
    <location>
        <begin position="207"/>
        <end position="231"/>
    </location>
</feature>
<evidence type="ECO:0000256" key="6">
    <source>
        <dbReference type="ARBA" id="ARBA00022989"/>
    </source>
</evidence>
<comment type="similarity">
    <text evidence="2">Belongs to the ferric reductase (FRE) family.</text>
</comment>
<dbReference type="AlphaFoldDB" id="A0A6A6SAV2"/>
<accession>A0A6A6SAV2</accession>
<keyword evidence="7" id="KW-0560">Oxidoreductase</keyword>
<dbReference type="Pfam" id="PF08022">
    <property type="entry name" value="FAD_binding_8"/>
    <property type="match status" value="1"/>
</dbReference>
<keyword evidence="5" id="KW-0249">Electron transport</keyword>
<dbReference type="InterPro" id="IPR039261">
    <property type="entry name" value="FNR_nucleotide-bd"/>
</dbReference>
<evidence type="ECO:0000256" key="7">
    <source>
        <dbReference type="ARBA" id="ARBA00023002"/>
    </source>
</evidence>
<comment type="subcellular location">
    <subcellularLocation>
        <location evidence="1">Membrane</location>
        <topology evidence="1">Multi-pass membrane protein</topology>
    </subcellularLocation>
</comment>
<dbReference type="Proteomes" id="UP000799753">
    <property type="component" value="Unassembled WGS sequence"/>
</dbReference>
<feature type="compositionally biased region" description="Low complexity" evidence="10">
    <location>
        <begin position="106"/>
        <end position="119"/>
    </location>
</feature>
<protein>
    <recommendedName>
        <fullName evidence="12">FAD-binding FR-type domain-containing protein</fullName>
    </recommendedName>
</protein>
<keyword evidence="3" id="KW-0813">Transport</keyword>
<feature type="transmembrane region" description="Helical" evidence="11">
    <location>
        <begin position="179"/>
        <end position="201"/>
    </location>
</feature>
<dbReference type="GO" id="GO:0006826">
    <property type="term" value="P:iron ion transport"/>
    <property type="evidence" value="ECO:0007669"/>
    <property type="project" value="TreeGrafter"/>
</dbReference>
<dbReference type="InterPro" id="IPR013112">
    <property type="entry name" value="FAD-bd_8"/>
</dbReference>
<name>A0A6A6SAV2_9PLEO</name>
<dbReference type="InterPro" id="IPR017927">
    <property type="entry name" value="FAD-bd_FR_type"/>
</dbReference>